<comment type="caution">
    <text evidence="4">The sequence shown here is derived from an EMBL/GenBank/DDBJ whole genome shotgun (WGS) entry which is preliminary data.</text>
</comment>
<dbReference type="Gene3D" id="3.40.50.2000">
    <property type="entry name" value="Glycogen Phosphorylase B"/>
    <property type="match status" value="2"/>
</dbReference>
<keyword evidence="1" id="KW-0328">Glycosyltransferase</keyword>
<dbReference type="RefSeq" id="WP_187818271.1">
    <property type="nucleotide sequence ID" value="NZ_JACTVJ010000021.1"/>
</dbReference>
<keyword evidence="2" id="KW-0808">Transferase</keyword>
<dbReference type="SUPFAM" id="SSF53756">
    <property type="entry name" value="UDP-Glycosyltransferase/glycogen phosphorylase"/>
    <property type="match status" value="1"/>
</dbReference>
<organism evidence="4 5">
    <name type="scientific">Streptomyces polyasparticus</name>
    <dbReference type="NCBI Taxonomy" id="2767826"/>
    <lineage>
        <taxon>Bacteria</taxon>
        <taxon>Bacillati</taxon>
        <taxon>Actinomycetota</taxon>
        <taxon>Actinomycetes</taxon>
        <taxon>Kitasatosporales</taxon>
        <taxon>Streptomycetaceae</taxon>
        <taxon>Streptomyces</taxon>
    </lineage>
</organism>
<gene>
    <name evidence="4" type="ORF">H9Y04_35375</name>
</gene>
<evidence type="ECO:0000256" key="2">
    <source>
        <dbReference type="ARBA" id="ARBA00022679"/>
    </source>
</evidence>
<evidence type="ECO:0000313" key="5">
    <source>
        <dbReference type="Proteomes" id="UP000642284"/>
    </source>
</evidence>
<evidence type="ECO:0000256" key="1">
    <source>
        <dbReference type="ARBA" id="ARBA00022676"/>
    </source>
</evidence>
<evidence type="ECO:0000313" key="4">
    <source>
        <dbReference type="EMBL" id="MBC9717826.1"/>
    </source>
</evidence>
<dbReference type="Pfam" id="PF13439">
    <property type="entry name" value="Glyco_transf_4"/>
    <property type="match status" value="1"/>
</dbReference>
<sequence length="330" mass="37234">MKPLIHSMAPYGRTGGRVYLRMIHDVTADQVEWRTVPDYKRTYGIRRGRKLRHLARLAPLIRSLADAPGHFLWDDLSLLHFTPEMRARTIFVLHHYEPLQADSWPVEPLLWRRLFSVLPQCRAVVCVAPYWADFLRERGVDNVHVIYNAFDLTEIDHVRGMDAAECKQQFGLPEDEITVYAGKAVHWKGTETVADALREAPGIRVVTTGSNTIGFSGHHYDLPRAQYLRLLRACDVGVFTPRMREGWSRCAAEALLVGVPSLIRPVAGLTDLAHLTAQPAPDLAQLAAQVRTRAACPPEEIKTAYDALARYDLEYFEGAWTSLLAQVTTS</sequence>
<dbReference type="InterPro" id="IPR028098">
    <property type="entry name" value="Glyco_trans_4-like_N"/>
</dbReference>
<keyword evidence="5" id="KW-1185">Reference proteome</keyword>
<evidence type="ECO:0000259" key="3">
    <source>
        <dbReference type="Pfam" id="PF13439"/>
    </source>
</evidence>
<dbReference type="Proteomes" id="UP000642284">
    <property type="component" value="Unassembled WGS sequence"/>
</dbReference>
<feature type="domain" description="Glycosyltransferase subfamily 4-like N-terminal" evidence="3">
    <location>
        <begin position="69"/>
        <end position="153"/>
    </location>
</feature>
<accession>A0ABR7SQQ3</accession>
<reference evidence="4 5" key="1">
    <citation type="submission" date="2020-08" db="EMBL/GenBank/DDBJ databases">
        <title>Genemic of Streptomyces polyaspartic.</title>
        <authorList>
            <person name="Liu W."/>
        </authorList>
    </citation>
    <scope>NUCLEOTIDE SEQUENCE [LARGE SCALE GENOMIC DNA]</scope>
    <source>
        <strain evidence="4 5">TRM66268-LWL</strain>
    </source>
</reference>
<proteinExistence type="predicted"/>
<dbReference type="EMBL" id="JACTVJ010000021">
    <property type="protein sequence ID" value="MBC9717826.1"/>
    <property type="molecule type" value="Genomic_DNA"/>
</dbReference>
<name>A0ABR7SQQ3_9ACTN</name>
<protein>
    <submittedName>
        <fullName evidence="4">Glycosyltransferase family 4 protein</fullName>
    </submittedName>
</protein>